<accession>A0ABP7R2S7</accession>
<keyword evidence="3" id="KW-1185">Reference proteome</keyword>
<organism evidence="2 3">
    <name type="scientific">Allokutzneria multivorans</name>
    <dbReference type="NCBI Taxonomy" id="1142134"/>
    <lineage>
        <taxon>Bacteria</taxon>
        <taxon>Bacillati</taxon>
        <taxon>Actinomycetota</taxon>
        <taxon>Actinomycetes</taxon>
        <taxon>Pseudonocardiales</taxon>
        <taxon>Pseudonocardiaceae</taxon>
        <taxon>Allokutzneria</taxon>
    </lineage>
</organism>
<dbReference type="RefSeq" id="WP_344871026.1">
    <property type="nucleotide sequence ID" value="NZ_BAABAL010000004.1"/>
</dbReference>
<comment type="caution">
    <text evidence="2">The sequence shown here is derived from an EMBL/GenBank/DDBJ whole genome shotgun (WGS) entry which is preliminary data.</text>
</comment>
<dbReference type="Gene3D" id="3.40.50.1820">
    <property type="entry name" value="alpha/beta hydrolase"/>
    <property type="match status" value="1"/>
</dbReference>
<keyword evidence="2" id="KW-0378">Hydrolase</keyword>
<gene>
    <name evidence="2" type="ORF">GCM10022247_07050</name>
</gene>
<proteinExistence type="predicted"/>
<sequence length="275" mass="29045">MSIRLSRNGDIEIAYETFGAASGRPLLLLQGASAPMEGWPDGFCATLVDRGFHVARCDNRDAGRSSRATEPYTLTDMALDSLSVMDALGWPAAHVVGVSLGGMIAQVMAARHRDRVLSLTSMCSAPDASFRRSKLSTLVRFALLTGRAPSTPEASGERLVKLLRLVGSRGFPQDEEWARRTGSAGHAHRTDFAAARRQAAAARSAGDRRAELATITAPTLVLSGGVDPVQPPRAGKATADAIPGARFVVHPGLGHDLPPGLWSAFADDIAELARG</sequence>
<evidence type="ECO:0000259" key="1">
    <source>
        <dbReference type="Pfam" id="PF00561"/>
    </source>
</evidence>
<name>A0ABP7R2S7_9PSEU</name>
<feature type="domain" description="AB hydrolase-1" evidence="1">
    <location>
        <begin position="25"/>
        <end position="256"/>
    </location>
</feature>
<evidence type="ECO:0000313" key="3">
    <source>
        <dbReference type="Proteomes" id="UP001501747"/>
    </source>
</evidence>
<evidence type="ECO:0000313" key="2">
    <source>
        <dbReference type="EMBL" id="GAA3990816.1"/>
    </source>
</evidence>
<dbReference type="SUPFAM" id="SSF53474">
    <property type="entry name" value="alpha/beta-Hydrolases"/>
    <property type="match status" value="1"/>
</dbReference>
<dbReference type="PANTHER" id="PTHR43433">
    <property type="entry name" value="HYDROLASE, ALPHA/BETA FOLD FAMILY PROTEIN"/>
    <property type="match status" value="1"/>
</dbReference>
<dbReference type="Proteomes" id="UP001501747">
    <property type="component" value="Unassembled WGS sequence"/>
</dbReference>
<dbReference type="InterPro" id="IPR000073">
    <property type="entry name" value="AB_hydrolase_1"/>
</dbReference>
<dbReference type="InterPro" id="IPR050471">
    <property type="entry name" value="AB_hydrolase"/>
</dbReference>
<reference evidence="3" key="1">
    <citation type="journal article" date="2019" name="Int. J. Syst. Evol. Microbiol.">
        <title>The Global Catalogue of Microorganisms (GCM) 10K type strain sequencing project: providing services to taxonomists for standard genome sequencing and annotation.</title>
        <authorList>
            <consortium name="The Broad Institute Genomics Platform"/>
            <consortium name="The Broad Institute Genome Sequencing Center for Infectious Disease"/>
            <person name="Wu L."/>
            <person name="Ma J."/>
        </authorList>
    </citation>
    <scope>NUCLEOTIDE SEQUENCE [LARGE SCALE GENOMIC DNA]</scope>
    <source>
        <strain evidence="3">JCM 17342</strain>
    </source>
</reference>
<protein>
    <submittedName>
        <fullName evidence="2">Alpha/beta hydrolase</fullName>
    </submittedName>
</protein>
<dbReference type="PANTHER" id="PTHR43433:SF5">
    <property type="entry name" value="AB HYDROLASE-1 DOMAIN-CONTAINING PROTEIN"/>
    <property type="match status" value="1"/>
</dbReference>
<dbReference type="GO" id="GO:0016787">
    <property type="term" value="F:hydrolase activity"/>
    <property type="evidence" value="ECO:0007669"/>
    <property type="project" value="UniProtKB-KW"/>
</dbReference>
<dbReference type="EMBL" id="BAABAL010000004">
    <property type="protein sequence ID" value="GAA3990816.1"/>
    <property type="molecule type" value="Genomic_DNA"/>
</dbReference>
<dbReference type="Pfam" id="PF00561">
    <property type="entry name" value="Abhydrolase_1"/>
    <property type="match status" value="1"/>
</dbReference>
<dbReference type="InterPro" id="IPR029058">
    <property type="entry name" value="AB_hydrolase_fold"/>
</dbReference>